<feature type="signal peptide" evidence="1">
    <location>
        <begin position="1"/>
        <end position="18"/>
    </location>
</feature>
<dbReference type="PANTHER" id="PTHR38037:SF2">
    <property type="entry name" value="ATP-DEPENDENT ZINC PROTEASE DOMAIN-CONTAINING PROTEIN-RELATED"/>
    <property type="match status" value="1"/>
</dbReference>
<sequence length="195" mass="21603">MLKKIGLCMLLLSTSVLAQDKAIIGPTAQMSVAETKLTFVARIDTGAVNTSLNAFDLQVEGGSAKKMKDNVGKIIHFTTENASGERERLSAPIVRTSTVSNSQGRETRYMVWLHVGFDGKERKVLVNLRDRSHMDYKLLIGRSWLKGKYIVDVSDKKVIGPVSPIHIVETGILVKHNWTPDFVTFHSCSVLNHLA</sequence>
<gene>
    <name evidence="3" type="ORF">Sps_01338</name>
</gene>
<name>A0A1S6HLU8_9GAMM</name>
<organism evidence="3 4">
    <name type="scientific">Shewanella psychrophila</name>
    <dbReference type="NCBI Taxonomy" id="225848"/>
    <lineage>
        <taxon>Bacteria</taxon>
        <taxon>Pseudomonadati</taxon>
        <taxon>Pseudomonadota</taxon>
        <taxon>Gammaproteobacteria</taxon>
        <taxon>Alteromonadales</taxon>
        <taxon>Shewanellaceae</taxon>
        <taxon>Shewanella</taxon>
    </lineage>
</organism>
<evidence type="ECO:0000256" key="1">
    <source>
        <dbReference type="SAM" id="SignalP"/>
    </source>
</evidence>
<dbReference type="SUPFAM" id="SSF50630">
    <property type="entry name" value="Acid proteases"/>
    <property type="match status" value="1"/>
</dbReference>
<feature type="domain" description="Retropepsin-like aspartic endopeptidase" evidence="2">
    <location>
        <begin position="25"/>
        <end position="158"/>
    </location>
</feature>
<dbReference type="STRING" id="225848.Sps_01338"/>
<dbReference type="EMBL" id="CP014782">
    <property type="protein sequence ID" value="AQS36505.1"/>
    <property type="molecule type" value="Genomic_DNA"/>
</dbReference>
<dbReference type="InterPro" id="IPR021109">
    <property type="entry name" value="Peptidase_aspartic_dom_sf"/>
</dbReference>
<dbReference type="Pfam" id="PF05618">
    <property type="entry name" value="Zn_protease"/>
    <property type="match status" value="1"/>
</dbReference>
<dbReference type="PANTHER" id="PTHR38037">
    <property type="entry name" value="ZN_PROTEASE DOMAIN-CONTAINING PROTEIN"/>
    <property type="match status" value="1"/>
</dbReference>
<dbReference type="InterPro" id="IPR008503">
    <property type="entry name" value="Asp_endopeptidase"/>
</dbReference>
<keyword evidence="1" id="KW-0732">Signal</keyword>
<dbReference type="RefSeq" id="WP_237158009.1">
    <property type="nucleotide sequence ID" value="NZ_CP014782.1"/>
</dbReference>
<dbReference type="KEGG" id="spsw:Sps_01338"/>
<evidence type="ECO:0000313" key="3">
    <source>
        <dbReference type="EMBL" id="AQS36505.1"/>
    </source>
</evidence>
<dbReference type="Proteomes" id="UP000189545">
    <property type="component" value="Chromosome"/>
</dbReference>
<feature type="chain" id="PRO_5012684295" description="Retropepsin-like aspartic endopeptidase domain-containing protein" evidence="1">
    <location>
        <begin position="19"/>
        <end position="195"/>
    </location>
</feature>
<protein>
    <recommendedName>
        <fullName evidence="2">Retropepsin-like aspartic endopeptidase domain-containing protein</fullName>
    </recommendedName>
</protein>
<dbReference type="AlphaFoldDB" id="A0A1S6HLU8"/>
<proteinExistence type="predicted"/>
<accession>A0A1S6HLU8</accession>
<evidence type="ECO:0000313" key="4">
    <source>
        <dbReference type="Proteomes" id="UP000189545"/>
    </source>
</evidence>
<dbReference type="Gene3D" id="2.40.70.10">
    <property type="entry name" value="Acid Proteases"/>
    <property type="match status" value="1"/>
</dbReference>
<evidence type="ECO:0000259" key="2">
    <source>
        <dbReference type="Pfam" id="PF05618"/>
    </source>
</evidence>
<reference evidence="3 4" key="1">
    <citation type="submission" date="2016-03" db="EMBL/GenBank/DDBJ databases">
        <title>Complete genome sequence of Shewanella psychrophila WP2, a deep sea bacterium isolated from west Pacific sediment.</title>
        <authorList>
            <person name="Xu G."/>
            <person name="Jian H."/>
        </authorList>
    </citation>
    <scope>NUCLEOTIDE SEQUENCE [LARGE SCALE GENOMIC DNA]</scope>
    <source>
        <strain evidence="3 4">WP2</strain>
    </source>
</reference>
<keyword evidence="4" id="KW-1185">Reference proteome</keyword>